<dbReference type="Gene3D" id="3.90.79.10">
    <property type="entry name" value="Nucleoside Triphosphate Pyrophosphohydrolase"/>
    <property type="match status" value="1"/>
</dbReference>
<organism evidence="2 3">
    <name type="scientific">Amphibalanus amphitrite</name>
    <name type="common">Striped barnacle</name>
    <name type="synonym">Balanus amphitrite</name>
    <dbReference type="NCBI Taxonomy" id="1232801"/>
    <lineage>
        <taxon>Eukaryota</taxon>
        <taxon>Metazoa</taxon>
        <taxon>Ecdysozoa</taxon>
        <taxon>Arthropoda</taxon>
        <taxon>Crustacea</taxon>
        <taxon>Multicrustacea</taxon>
        <taxon>Cirripedia</taxon>
        <taxon>Thoracica</taxon>
        <taxon>Thoracicalcarea</taxon>
        <taxon>Balanomorpha</taxon>
        <taxon>Balanoidea</taxon>
        <taxon>Balanidae</taxon>
        <taxon>Amphibalaninae</taxon>
        <taxon>Amphibalanus</taxon>
    </lineage>
</organism>
<dbReference type="OrthoDB" id="10249920at2759"/>
<dbReference type="InterPro" id="IPR015797">
    <property type="entry name" value="NUDIX_hydrolase-like_dom_sf"/>
</dbReference>
<dbReference type="AlphaFoldDB" id="A0A6A4X8C0"/>
<feature type="signal peptide" evidence="1">
    <location>
        <begin position="1"/>
        <end position="19"/>
    </location>
</feature>
<keyword evidence="3" id="KW-1185">Reference proteome</keyword>
<proteinExistence type="predicted"/>
<gene>
    <name evidence="2" type="primary">NUDT14_1</name>
    <name evidence="2" type="ORF">FJT64_015842</name>
</gene>
<keyword evidence="1" id="KW-0732">Signal</keyword>
<accession>A0A6A4X8C0</accession>
<comment type="caution">
    <text evidence="2">The sequence shown here is derived from an EMBL/GenBank/DDBJ whole genome shotgun (WGS) entry which is preliminary data.</text>
</comment>
<dbReference type="Proteomes" id="UP000440578">
    <property type="component" value="Unassembled WGS sequence"/>
</dbReference>
<sequence length="84" mass="8865">MWPGEGAVFLASLASSACTDPSLVPVGQPADAAAQPGRCGVTLELCAGCVDKDKPLEHIAREEVLEECGYDVPAERLRRVKTLV</sequence>
<name>A0A6A4X8C0_AMPAM</name>
<reference evidence="2 3" key="1">
    <citation type="submission" date="2019-07" db="EMBL/GenBank/DDBJ databases">
        <title>Draft genome assembly of a fouling barnacle, Amphibalanus amphitrite (Darwin, 1854): The first reference genome for Thecostraca.</title>
        <authorList>
            <person name="Kim W."/>
        </authorList>
    </citation>
    <scope>NUCLEOTIDE SEQUENCE [LARGE SCALE GENOMIC DNA]</scope>
    <source>
        <strain evidence="2">SNU_AA5</strain>
        <tissue evidence="2">Soma without cirri and trophi</tissue>
    </source>
</reference>
<feature type="chain" id="PRO_5025431074" evidence="1">
    <location>
        <begin position="20"/>
        <end position="84"/>
    </location>
</feature>
<dbReference type="EMBL" id="VIIS01000074">
    <property type="protein sequence ID" value="KAF0313709.1"/>
    <property type="molecule type" value="Genomic_DNA"/>
</dbReference>
<evidence type="ECO:0000256" key="1">
    <source>
        <dbReference type="SAM" id="SignalP"/>
    </source>
</evidence>
<evidence type="ECO:0000313" key="3">
    <source>
        <dbReference type="Proteomes" id="UP000440578"/>
    </source>
</evidence>
<protein>
    <submittedName>
        <fullName evidence="2">Uridine diphosphate glucose pyrophosphatase</fullName>
    </submittedName>
</protein>
<dbReference type="SUPFAM" id="SSF55811">
    <property type="entry name" value="Nudix"/>
    <property type="match status" value="1"/>
</dbReference>
<evidence type="ECO:0000313" key="2">
    <source>
        <dbReference type="EMBL" id="KAF0313709.1"/>
    </source>
</evidence>